<reference evidence="8" key="1">
    <citation type="submission" date="2024-05" db="EMBL/GenBank/DDBJ databases">
        <authorList>
            <person name="Cai S.Y."/>
            <person name="Jin L.M."/>
            <person name="Li H.R."/>
        </authorList>
    </citation>
    <scope>NUCLEOTIDE SEQUENCE</scope>
    <source>
        <strain evidence="8">A5-74</strain>
    </source>
</reference>
<protein>
    <submittedName>
        <fullName evidence="8">DMT family transporter</fullName>
    </submittedName>
</protein>
<feature type="transmembrane region" description="Helical" evidence="6">
    <location>
        <begin position="87"/>
        <end position="107"/>
    </location>
</feature>
<feature type="domain" description="EamA" evidence="7">
    <location>
        <begin position="1"/>
        <end position="119"/>
    </location>
</feature>
<dbReference type="InterPro" id="IPR050638">
    <property type="entry name" value="AA-Vitamin_Transporters"/>
</dbReference>
<comment type="similarity">
    <text evidence="2">Belongs to the EamA transporter family.</text>
</comment>
<keyword evidence="5 6" id="KW-0472">Membrane</keyword>
<dbReference type="PANTHER" id="PTHR32322">
    <property type="entry name" value="INNER MEMBRANE TRANSPORTER"/>
    <property type="match status" value="1"/>
</dbReference>
<dbReference type="SUPFAM" id="SSF103481">
    <property type="entry name" value="Multidrug resistance efflux transporter EmrE"/>
    <property type="match status" value="1"/>
</dbReference>
<accession>A0AAU8DVX8</accession>
<evidence type="ECO:0000313" key="8">
    <source>
        <dbReference type="EMBL" id="XCG65882.1"/>
    </source>
</evidence>
<keyword evidence="3 6" id="KW-0812">Transmembrane</keyword>
<comment type="subcellular location">
    <subcellularLocation>
        <location evidence="1">Membrane</location>
        <topology evidence="1">Multi-pass membrane protein</topology>
    </subcellularLocation>
</comment>
<feature type="transmembrane region" description="Helical" evidence="6">
    <location>
        <begin position="26"/>
        <end position="46"/>
    </location>
</feature>
<evidence type="ECO:0000259" key="7">
    <source>
        <dbReference type="Pfam" id="PF00892"/>
    </source>
</evidence>
<sequence length="135" mass="13775">MAVVSGTCYGVYTVAAKRFLTASAPALPTTALTLLIAGVALSPLVFMHTENLADSYSLLLIAWTGIAGTTAAYTAFIYGLRRTSAPTAGMLSLAEPLVAAVLGIVVLDEHLSPASPMGLHHAGFRVTVVSKSAGG</sequence>
<dbReference type="EMBL" id="CP159218">
    <property type="protein sequence ID" value="XCG65882.1"/>
    <property type="molecule type" value="Genomic_DNA"/>
</dbReference>
<dbReference type="InterPro" id="IPR000620">
    <property type="entry name" value="EamA_dom"/>
</dbReference>
<evidence type="ECO:0000256" key="3">
    <source>
        <dbReference type="ARBA" id="ARBA00022692"/>
    </source>
</evidence>
<dbReference type="RefSeq" id="WP_353651486.1">
    <property type="nucleotide sequence ID" value="NZ_CP159218.1"/>
</dbReference>
<dbReference type="AlphaFoldDB" id="A0AAU8DVX8"/>
<feature type="transmembrane region" description="Helical" evidence="6">
    <location>
        <begin position="58"/>
        <end position="80"/>
    </location>
</feature>
<name>A0AAU8DVX8_9ACTN</name>
<keyword evidence="4 6" id="KW-1133">Transmembrane helix</keyword>
<dbReference type="Pfam" id="PF00892">
    <property type="entry name" value="EamA"/>
    <property type="match status" value="1"/>
</dbReference>
<evidence type="ECO:0000256" key="1">
    <source>
        <dbReference type="ARBA" id="ARBA00004141"/>
    </source>
</evidence>
<evidence type="ECO:0000256" key="6">
    <source>
        <dbReference type="SAM" id="Phobius"/>
    </source>
</evidence>
<proteinExistence type="inferred from homology"/>
<evidence type="ECO:0000256" key="5">
    <source>
        <dbReference type="ARBA" id="ARBA00023136"/>
    </source>
</evidence>
<dbReference type="InterPro" id="IPR037185">
    <property type="entry name" value="EmrE-like"/>
</dbReference>
<gene>
    <name evidence="8" type="ORF">ABLG96_12410</name>
</gene>
<evidence type="ECO:0000256" key="4">
    <source>
        <dbReference type="ARBA" id="ARBA00022989"/>
    </source>
</evidence>
<evidence type="ECO:0000256" key="2">
    <source>
        <dbReference type="ARBA" id="ARBA00007362"/>
    </source>
</evidence>
<dbReference type="GO" id="GO:0016020">
    <property type="term" value="C:membrane"/>
    <property type="evidence" value="ECO:0007669"/>
    <property type="project" value="UniProtKB-SubCell"/>
</dbReference>
<dbReference type="PANTHER" id="PTHR32322:SF2">
    <property type="entry name" value="EAMA DOMAIN-CONTAINING PROTEIN"/>
    <property type="match status" value="1"/>
</dbReference>
<organism evidence="8">
    <name type="scientific">Nakamurella sp. A5-74</name>
    <dbReference type="NCBI Taxonomy" id="3158264"/>
    <lineage>
        <taxon>Bacteria</taxon>
        <taxon>Bacillati</taxon>
        <taxon>Actinomycetota</taxon>
        <taxon>Actinomycetes</taxon>
        <taxon>Nakamurellales</taxon>
        <taxon>Nakamurellaceae</taxon>
        <taxon>Nakamurella</taxon>
    </lineage>
</organism>